<proteinExistence type="predicted"/>
<reference evidence="1" key="1">
    <citation type="submission" date="2020-09" db="EMBL/GenBank/DDBJ databases">
        <title>Comparative genome analyses of four rice-infecting Rhizoctonia solani isolates reveal extensive enrichment of homogalacturonan modification genes.</title>
        <authorList>
            <person name="Lee D.-Y."/>
            <person name="Jeon J."/>
            <person name="Kim K.-T."/>
            <person name="Cheong K."/>
            <person name="Song H."/>
            <person name="Choi G."/>
            <person name="Ko J."/>
            <person name="Opiyo S.O."/>
            <person name="Zuo S."/>
            <person name="Madhav S."/>
            <person name="Lee Y.-H."/>
            <person name="Wang G.-L."/>
        </authorList>
    </citation>
    <scope>NUCLEOTIDE SEQUENCE</scope>
    <source>
        <strain evidence="1">AG1-IA B2</strain>
    </source>
</reference>
<dbReference type="EMBL" id="JACYCF010000009">
    <property type="protein sequence ID" value="KAF8755164.1"/>
    <property type="molecule type" value="Genomic_DNA"/>
</dbReference>
<dbReference type="AlphaFoldDB" id="A0A8H7IDL0"/>
<dbReference type="Proteomes" id="UP000614334">
    <property type="component" value="Unassembled WGS sequence"/>
</dbReference>
<comment type="caution">
    <text evidence="1">The sequence shown here is derived from an EMBL/GenBank/DDBJ whole genome shotgun (WGS) entry which is preliminary data.</text>
</comment>
<organism evidence="1 2">
    <name type="scientific">Rhizoctonia solani</name>
    <dbReference type="NCBI Taxonomy" id="456999"/>
    <lineage>
        <taxon>Eukaryota</taxon>
        <taxon>Fungi</taxon>
        <taxon>Dikarya</taxon>
        <taxon>Basidiomycota</taxon>
        <taxon>Agaricomycotina</taxon>
        <taxon>Agaricomycetes</taxon>
        <taxon>Cantharellales</taxon>
        <taxon>Ceratobasidiaceae</taxon>
        <taxon>Rhizoctonia</taxon>
    </lineage>
</organism>
<name>A0A8H7IDL0_9AGAM</name>
<evidence type="ECO:0000313" key="2">
    <source>
        <dbReference type="Proteomes" id="UP000614334"/>
    </source>
</evidence>
<accession>A0A8H7IDL0</accession>
<sequence length="250" mass="27734">MERIKGERIPKVSSPVNSNGVQWRIKPYPGTSGYAIQNAMTSKYIPTKTDGSYMNGVGEDNCGIFTLERQFKGFYLIKLMGTSTHLNHPYTELDGPYFPVGFTDKAVPLGCFWELDKISPNSDDVGSILKPRRNISAHVLSPSQPITPPSQGLGPYIDEAVRQTQLRQPFARVQRIAALDWARKLGAINVPTIESFDECERRLEAALGSNNNLGRHLNLFTSRWAYGMAASASFVQSIKATQADIDPVRL</sequence>
<protein>
    <submittedName>
        <fullName evidence="1">Uncharacterized protein</fullName>
    </submittedName>
</protein>
<gene>
    <name evidence="1" type="ORF">RHS01_05689</name>
</gene>
<evidence type="ECO:0000313" key="1">
    <source>
        <dbReference type="EMBL" id="KAF8755164.1"/>
    </source>
</evidence>